<evidence type="ECO:0000313" key="3">
    <source>
        <dbReference type="Proteomes" id="UP000309215"/>
    </source>
</evidence>
<name>A0A4U1J0C9_9BACT</name>
<feature type="signal peptide" evidence="1">
    <location>
        <begin position="1"/>
        <end position="20"/>
    </location>
</feature>
<dbReference type="EMBL" id="SSMQ01000047">
    <property type="protein sequence ID" value="TKD00427.1"/>
    <property type="molecule type" value="Genomic_DNA"/>
</dbReference>
<feature type="chain" id="PRO_5020336618" evidence="1">
    <location>
        <begin position="21"/>
        <end position="91"/>
    </location>
</feature>
<gene>
    <name evidence="2" type="ORF">E8A74_34605</name>
</gene>
<dbReference type="OrthoDB" id="5516230at2"/>
<evidence type="ECO:0000313" key="2">
    <source>
        <dbReference type="EMBL" id="TKD00427.1"/>
    </source>
</evidence>
<proteinExistence type="predicted"/>
<organism evidence="2 3">
    <name type="scientific">Polyangium fumosum</name>
    <dbReference type="NCBI Taxonomy" id="889272"/>
    <lineage>
        <taxon>Bacteria</taxon>
        <taxon>Pseudomonadati</taxon>
        <taxon>Myxococcota</taxon>
        <taxon>Polyangia</taxon>
        <taxon>Polyangiales</taxon>
        <taxon>Polyangiaceae</taxon>
        <taxon>Polyangium</taxon>
    </lineage>
</organism>
<comment type="caution">
    <text evidence="2">The sequence shown here is derived from an EMBL/GenBank/DDBJ whole genome shotgun (WGS) entry which is preliminary data.</text>
</comment>
<evidence type="ECO:0000256" key="1">
    <source>
        <dbReference type="SAM" id="SignalP"/>
    </source>
</evidence>
<keyword evidence="3" id="KW-1185">Reference proteome</keyword>
<reference evidence="2 3" key="1">
    <citation type="submission" date="2019-04" db="EMBL/GenBank/DDBJ databases">
        <authorList>
            <person name="Li Y."/>
            <person name="Wang J."/>
        </authorList>
    </citation>
    <scope>NUCLEOTIDE SEQUENCE [LARGE SCALE GENOMIC DNA]</scope>
    <source>
        <strain evidence="2 3">DSM 14668</strain>
    </source>
</reference>
<dbReference type="AlphaFoldDB" id="A0A4U1J0C9"/>
<dbReference type="RefSeq" id="WP_136933354.1">
    <property type="nucleotide sequence ID" value="NZ_SSMQ01000047.1"/>
</dbReference>
<accession>A0A4U1J0C9</accession>
<dbReference type="Proteomes" id="UP000309215">
    <property type="component" value="Unassembled WGS sequence"/>
</dbReference>
<sequence>MKRAGQISIFVLCVLFSVSAAVNVMSDNSEVERAAAAVACGEQGPNCRAQVTRHERTPFGQTFEMVTPKRTVDVVCRRAFVMVGDYACKLR</sequence>
<keyword evidence="1" id="KW-0732">Signal</keyword>
<protein>
    <submittedName>
        <fullName evidence="2">Uncharacterized protein</fullName>
    </submittedName>
</protein>